<dbReference type="FunFam" id="3.40.50.720:FF:000137">
    <property type="entry name" value="Hydroxysteroid (17-beta) dehydrogenase 3"/>
    <property type="match status" value="1"/>
</dbReference>
<protein>
    <submittedName>
        <fullName evidence="6">Very-long-chain 3-oxoacyl-CoA reductase 1-like protein</fullName>
    </submittedName>
</protein>
<dbReference type="PRINTS" id="PR00081">
    <property type="entry name" value="GDHRDH"/>
</dbReference>
<evidence type="ECO:0000313" key="7">
    <source>
        <dbReference type="Proteomes" id="UP000623129"/>
    </source>
</evidence>
<proteinExistence type="inferred from homology"/>
<dbReference type="GO" id="GO:0045703">
    <property type="term" value="F:ketoreductase activity"/>
    <property type="evidence" value="ECO:0007669"/>
    <property type="project" value="TreeGrafter"/>
</dbReference>
<dbReference type="SUPFAM" id="SSF51735">
    <property type="entry name" value="NAD(P)-binding Rossmann-fold domains"/>
    <property type="match status" value="1"/>
</dbReference>
<evidence type="ECO:0000256" key="4">
    <source>
        <dbReference type="RuleBase" id="RU000363"/>
    </source>
</evidence>
<reference evidence="6" key="1">
    <citation type="submission" date="2020-01" db="EMBL/GenBank/DDBJ databases">
        <title>Genome sequence of Kobresia littledalei, the first chromosome-level genome in the family Cyperaceae.</title>
        <authorList>
            <person name="Qu G."/>
        </authorList>
    </citation>
    <scope>NUCLEOTIDE SEQUENCE</scope>
    <source>
        <strain evidence="6">C.B.Clarke</strain>
        <tissue evidence="6">Leaf</tissue>
    </source>
</reference>
<comment type="similarity">
    <text evidence="1 4">Belongs to the short-chain dehydrogenases/reductases (SDR) family.</text>
</comment>
<sequence length="377" mass="42425">MRHCHLSVQLKAQEMNTLISNLINPLPLWFLILFSIGLLSLSKLLINFLKWVHATFFRPERNLTDYGSWALVTGATDGIGKAIAFELANKGLNLLLLGRNQGKLQDVTNSIRSKHNYIKIKIIVLDLAIDMSVGINCLRSAIEGLDLGIVVNSAGVTYPGAMYFHEADEAVWDPVIRVNVEATAWVTWVVVRKMAARNKPGAVVNIGSASSVVVPSFPLYAVYAASKAFVDMFSKCLNVEYTSMGIDVQCQIPLYVATKMISATTTSTFVPSPEHYAKCAIHRIGYESRCTPYWSHAIQWCLCSFVPDFMLNHLRLLIGIRKRSDRLRATIGDDHKNTINMKKVDCNSRIQFRWIIQRIWPGLSLDYPVEILFLKFD</sequence>
<feature type="transmembrane region" description="Helical" evidence="5">
    <location>
        <begin position="28"/>
        <end position="49"/>
    </location>
</feature>
<dbReference type="EMBL" id="SWLB01000009">
    <property type="protein sequence ID" value="KAF3334339.1"/>
    <property type="molecule type" value="Genomic_DNA"/>
</dbReference>
<dbReference type="PRINTS" id="PR00080">
    <property type="entry name" value="SDRFAMILY"/>
</dbReference>
<dbReference type="InterPro" id="IPR051019">
    <property type="entry name" value="VLCFA-Steroid_DH"/>
</dbReference>
<gene>
    <name evidence="6" type="ORF">FCM35_KLT20943</name>
</gene>
<evidence type="ECO:0000256" key="5">
    <source>
        <dbReference type="SAM" id="Phobius"/>
    </source>
</evidence>
<dbReference type="CDD" id="cd05356">
    <property type="entry name" value="17beta-HSD1_like_SDR_c"/>
    <property type="match status" value="1"/>
</dbReference>
<dbReference type="Gene3D" id="3.40.50.720">
    <property type="entry name" value="NAD(P)-binding Rossmann-like Domain"/>
    <property type="match status" value="1"/>
</dbReference>
<keyword evidence="3" id="KW-0560">Oxidoreductase</keyword>
<name>A0A833RFC3_9POAL</name>
<dbReference type="OrthoDB" id="5545019at2759"/>
<dbReference type="InterPro" id="IPR002347">
    <property type="entry name" value="SDR_fam"/>
</dbReference>
<feature type="transmembrane region" description="Helical" evidence="5">
    <location>
        <begin position="202"/>
        <end position="223"/>
    </location>
</feature>
<dbReference type="PANTHER" id="PTHR43899">
    <property type="entry name" value="RH59310P"/>
    <property type="match status" value="1"/>
</dbReference>
<comment type="caution">
    <text evidence="6">The sequence shown here is derived from an EMBL/GenBank/DDBJ whole genome shotgun (WGS) entry which is preliminary data.</text>
</comment>
<organism evidence="6 7">
    <name type="scientific">Carex littledalei</name>
    <dbReference type="NCBI Taxonomy" id="544730"/>
    <lineage>
        <taxon>Eukaryota</taxon>
        <taxon>Viridiplantae</taxon>
        <taxon>Streptophyta</taxon>
        <taxon>Embryophyta</taxon>
        <taxon>Tracheophyta</taxon>
        <taxon>Spermatophyta</taxon>
        <taxon>Magnoliopsida</taxon>
        <taxon>Liliopsida</taxon>
        <taxon>Poales</taxon>
        <taxon>Cyperaceae</taxon>
        <taxon>Cyperoideae</taxon>
        <taxon>Cariceae</taxon>
        <taxon>Carex</taxon>
        <taxon>Carex subgen. Euthyceras</taxon>
    </lineage>
</organism>
<dbReference type="GO" id="GO:0005783">
    <property type="term" value="C:endoplasmic reticulum"/>
    <property type="evidence" value="ECO:0007669"/>
    <property type="project" value="TreeGrafter"/>
</dbReference>
<dbReference type="InterPro" id="IPR036291">
    <property type="entry name" value="NAD(P)-bd_dom_sf"/>
</dbReference>
<dbReference type="Proteomes" id="UP000623129">
    <property type="component" value="Unassembled WGS sequence"/>
</dbReference>
<evidence type="ECO:0000256" key="3">
    <source>
        <dbReference type="ARBA" id="ARBA00023002"/>
    </source>
</evidence>
<keyword evidence="2" id="KW-0521">NADP</keyword>
<evidence type="ECO:0000256" key="2">
    <source>
        <dbReference type="ARBA" id="ARBA00022857"/>
    </source>
</evidence>
<keyword evidence="5" id="KW-0812">Transmembrane</keyword>
<keyword evidence="5" id="KW-1133">Transmembrane helix</keyword>
<evidence type="ECO:0000256" key="1">
    <source>
        <dbReference type="ARBA" id="ARBA00006484"/>
    </source>
</evidence>
<dbReference type="AlphaFoldDB" id="A0A833RFC3"/>
<dbReference type="Pfam" id="PF00106">
    <property type="entry name" value="adh_short"/>
    <property type="match status" value="1"/>
</dbReference>
<keyword evidence="5" id="KW-0472">Membrane</keyword>
<keyword evidence="7" id="KW-1185">Reference proteome</keyword>
<evidence type="ECO:0000313" key="6">
    <source>
        <dbReference type="EMBL" id="KAF3334339.1"/>
    </source>
</evidence>
<dbReference type="PANTHER" id="PTHR43899:SF13">
    <property type="entry name" value="RH59310P"/>
    <property type="match status" value="1"/>
</dbReference>
<accession>A0A833RFC3</accession>